<dbReference type="InterPro" id="IPR006047">
    <property type="entry name" value="GH13_cat_dom"/>
</dbReference>
<dbReference type="InterPro" id="IPR045857">
    <property type="entry name" value="O16G_dom_2"/>
</dbReference>
<sequence>MSKYWYKNAIIYCLDVETFKDSNGDGVGDFEGLKNALTYLSGLGVNCIWLLPIFDTPNRDNGYDVRDYYKIDPRLGDLGHFAQLVDAADELGIKILIDLAVNHTSLEHFWFQEARKDKNSKYRDFYIWENKRPKGDNNNMMSPDGNGSNWKYDRTAKAYYFHTFFPHQPDLNISNPAVQKEIFRIMHFWLKMGVSGFRIDAAPHMFTEKGQVDFEEDPHEIFRNFRDFVEVQRKEAILLAEVDLAPEKYSDFLGDEDQMHMLFNFYVNNFTFLALAREEATPLATALNAMPQIDPKEQMAIFLRNHDELNLDKLSEEEKKEVFSKFAPDENMQIFDRGIRRRLASMLNNDRKKMELAYSLLFTLPGTPVLRYGQEIGMGEDLSLEGRTSVRTTMQWSNSKNGGFSTAPKNKLIRNSISSGEYSYKKVNVNDQHLDPDSFLNWMSRTIHFRREYREFGWGNYEVLDTGDKRVLGHKTESEKGIGIALHNFSSKEVTIKLKLDDTKDIIDVYGNKRYEAFDTKSQELKLDPYGFRWLHKKSKYL</sequence>
<dbReference type="Gene3D" id="3.20.20.80">
    <property type="entry name" value="Glycosidases"/>
    <property type="match status" value="1"/>
</dbReference>
<proteinExistence type="inferred from homology"/>
<evidence type="ECO:0000256" key="1">
    <source>
        <dbReference type="ARBA" id="ARBA00008061"/>
    </source>
</evidence>
<accession>A0A5B8YHF3</accession>
<dbReference type="InterPro" id="IPR006046">
    <property type="entry name" value="Alpha_amylase"/>
</dbReference>
<dbReference type="EC" id="3.2.1.1" evidence="3"/>
<dbReference type="Pfam" id="PF22157">
    <property type="entry name" value="SupH-like_C"/>
    <property type="match status" value="1"/>
</dbReference>
<dbReference type="Gene3D" id="2.60.40.1180">
    <property type="entry name" value="Golgi alpha-mannosidase II"/>
    <property type="match status" value="1"/>
</dbReference>
<dbReference type="GO" id="GO:0004556">
    <property type="term" value="F:alpha-amylase activity"/>
    <property type="evidence" value="ECO:0007669"/>
    <property type="project" value="UniProtKB-UniRule"/>
</dbReference>
<dbReference type="OrthoDB" id="9806009at2"/>
<evidence type="ECO:0000256" key="3">
    <source>
        <dbReference type="RuleBase" id="RU361134"/>
    </source>
</evidence>
<comment type="catalytic activity">
    <reaction evidence="3">
        <text>Endohydrolysis of (1-&gt;4)-alpha-D-glucosidic linkages in polysaccharides containing three or more (1-&gt;4)-alpha-linked D-glucose units.</text>
        <dbReference type="EC" id="3.2.1.1"/>
    </reaction>
</comment>
<dbReference type="PANTHER" id="PTHR10357:SF219">
    <property type="entry name" value="MALTOSE ALPHA-D-GLUCOSYLTRANSFERASE"/>
    <property type="match status" value="1"/>
</dbReference>
<dbReference type="AlphaFoldDB" id="A0A5B8YHF3"/>
<keyword evidence="6" id="KW-1185">Reference proteome</keyword>
<dbReference type="InterPro" id="IPR013780">
    <property type="entry name" value="Glyco_hydro_b"/>
</dbReference>
<dbReference type="Proteomes" id="UP000321954">
    <property type="component" value="Chromosome"/>
</dbReference>
<dbReference type="Gene3D" id="3.90.400.10">
    <property type="entry name" value="Oligo-1,6-glucosidase, Domain 2"/>
    <property type="match status" value="1"/>
</dbReference>
<organism evidence="5 6">
    <name type="scientific">Antarcticibacterium arcticum</name>
    <dbReference type="NCBI Taxonomy" id="2585771"/>
    <lineage>
        <taxon>Bacteria</taxon>
        <taxon>Pseudomonadati</taxon>
        <taxon>Bacteroidota</taxon>
        <taxon>Flavobacteriia</taxon>
        <taxon>Flavobacteriales</taxon>
        <taxon>Flavobacteriaceae</taxon>
        <taxon>Antarcticibacterium</taxon>
    </lineage>
</organism>
<evidence type="ECO:0000256" key="2">
    <source>
        <dbReference type="RuleBase" id="RU003615"/>
    </source>
</evidence>
<gene>
    <name evidence="5" type="ORF">FK178_04540</name>
</gene>
<evidence type="ECO:0000259" key="4">
    <source>
        <dbReference type="SMART" id="SM00642"/>
    </source>
</evidence>
<dbReference type="KEGG" id="anp:FK178_04540"/>
<dbReference type="PRINTS" id="PR00110">
    <property type="entry name" value="ALPHAAMYLASE"/>
</dbReference>
<dbReference type="GO" id="GO:0005975">
    <property type="term" value="P:carbohydrate metabolic process"/>
    <property type="evidence" value="ECO:0007669"/>
    <property type="project" value="InterPro"/>
</dbReference>
<dbReference type="SMART" id="SM00642">
    <property type="entry name" value="Aamy"/>
    <property type="match status" value="1"/>
</dbReference>
<dbReference type="RefSeq" id="WP_146831429.1">
    <property type="nucleotide sequence ID" value="NZ_CP042476.1"/>
</dbReference>
<dbReference type="InterPro" id="IPR017853">
    <property type="entry name" value="GH"/>
</dbReference>
<dbReference type="EMBL" id="CP042476">
    <property type="protein sequence ID" value="QED37021.1"/>
    <property type="molecule type" value="Genomic_DNA"/>
</dbReference>
<name>A0A5B8YHF3_9FLAO</name>
<dbReference type="Pfam" id="PF00128">
    <property type="entry name" value="Alpha-amylase"/>
    <property type="match status" value="1"/>
</dbReference>
<dbReference type="SUPFAM" id="SSF51011">
    <property type="entry name" value="Glycosyl hydrolase domain"/>
    <property type="match status" value="1"/>
</dbReference>
<keyword evidence="3" id="KW-0326">Glycosidase</keyword>
<dbReference type="GO" id="GO:0043169">
    <property type="term" value="F:cation binding"/>
    <property type="evidence" value="ECO:0007669"/>
    <property type="project" value="InterPro"/>
</dbReference>
<dbReference type="SUPFAM" id="SSF51445">
    <property type="entry name" value="(Trans)glycosidases"/>
    <property type="match status" value="1"/>
</dbReference>
<reference evidence="5 6" key="1">
    <citation type="submission" date="2019-08" db="EMBL/GenBank/DDBJ databases">
        <title>Antarcticibacterium arcticum sp. nov., a bacterium isolated from marine sediment of the Canadian Beaufort Sea.</title>
        <authorList>
            <person name="Lee Y.M."/>
            <person name="Baek K."/>
            <person name="Lee D.-H."/>
            <person name="Shin S.C."/>
            <person name="Jin Y.K."/>
            <person name="Park Y."/>
        </authorList>
    </citation>
    <scope>NUCLEOTIDE SEQUENCE [LARGE SCALE GENOMIC DNA]</scope>
    <source>
        <strain evidence="5 6">PAMC 28998</strain>
    </source>
</reference>
<keyword evidence="3" id="KW-0378">Hydrolase</keyword>
<dbReference type="PANTHER" id="PTHR10357">
    <property type="entry name" value="ALPHA-AMYLASE FAMILY MEMBER"/>
    <property type="match status" value="1"/>
</dbReference>
<dbReference type="CDD" id="cd11334">
    <property type="entry name" value="AmyAc_TreS"/>
    <property type="match status" value="1"/>
</dbReference>
<evidence type="ECO:0000313" key="6">
    <source>
        <dbReference type="Proteomes" id="UP000321954"/>
    </source>
</evidence>
<dbReference type="InterPro" id="IPR054049">
    <property type="entry name" value="SupH-like_C"/>
</dbReference>
<evidence type="ECO:0000313" key="5">
    <source>
        <dbReference type="EMBL" id="QED37021.1"/>
    </source>
</evidence>
<feature type="domain" description="Glycosyl hydrolase family 13 catalytic" evidence="4">
    <location>
        <begin position="13"/>
        <end position="391"/>
    </location>
</feature>
<comment type="similarity">
    <text evidence="1 2">Belongs to the glycosyl hydrolase 13 family.</text>
</comment>
<keyword evidence="3" id="KW-0119">Carbohydrate metabolism</keyword>
<protein>
    <recommendedName>
        <fullName evidence="3">Alpha-amylase</fullName>
        <ecNumber evidence="3">3.2.1.1</ecNumber>
    </recommendedName>
</protein>